<feature type="coiled-coil region" evidence="9">
    <location>
        <begin position="189"/>
        <end position="223"/>
    </location>
</feature>
<reference evidence="13 14" key="1">
    <citation type="journal article" date="2011" name="Genome Biol. Evol.">
        <title>Integration of the genetic map and genome assembly of fugu facilitates insights into distinct features of genome evolution in teleosts and mammals.</title>
        <authorList>
            <person name="Kai W."/>
            <person name="Kikuchi K."/>
            <person name="Tohari S."/>
            <person name="Chew A.K."/>
            <person name="Tay A."/>
            <person name="Fujiwara A."/>
            <person name="Hosoya S."/>
            <person name="Suetake H."/>
            <person name="Naruse K."/>
            <person name="Brenner S."/>
            <person name="Suzuki Y."/>
            <person name="Venkatesh B."/>
        </authorList>
    </citation>
    <scope>NUCLEOTIDE SEQUENCE [LARGE SCALE GENOMIC DNA]</scope>
</reference>
<dbReference type="PANTHER" id="PTHR19336:SF10">
    <property type="entry name" value="CENTROSOMAL PROTEIN CEP57L1"/>
    <property type="match status" value="1"/>
</dbReference>
<dbReference type="OMA" id="METYHDQ"/>
<evidence type="ECO:0000256" key="7">
    <source>
        <dbReference type="ARBA" id="ARBA00041218"/>
    </source>
</evidence>
<comment type="similarity">
    <text evidence="2">Belongs to the translokin family.</text>
</comment>
<dbReference type="GeneTree" id="ENSGT00530000063695"/>
<evidence type="ECO:0000259" key="11">
    <source>
        <dbReference type="Pfam" id="PF06657"/>
    </source>
</evidence>
<dbReference type="Proteomes" id="UP000005226">
    <property type="component" value="Chromosome 16"/>
</dbReference>
<dbReference type="Gene3D" id="1.20.58.90">
    <property type="match status" value="1"/>
</dbReference>
<evidence type="ECO:0000256" key="4">
    <source>
        <dbReference type="ARBA" id="ARBA00022701"/>
    </source>
</evidence>
<evidence type="ECO:0000256" key="1">
    <source>
        <dbReference type="ARBA" id="ARBA00004300"/>
    </source>
</evidence>
<sequence length="478" mass="54036">METYDAQIPDSPSKNSYIGSYYQPPAKVTPTPGHLDLPARSVTTEPQMPIATINDEAVVNALKNLQRKIRQMELEKKETETNYQRLSHDVTHHKEGSSSRSVAHQPGPTGSAREEYLSKLQSVEARCKILEKQLNRMSKMVENGNKERKAVIEQQSLLQNQQPSSSEIRTQHEKLEKLETECFNLSRTQALAETKLASLEEKLLREERERLLVQEKADQLQKELDTNLQASAPITAEEQSTPKTKPTRKTPLRCQGPSPSGPKPKKMPFVAGKSTSPSHSVHANVQGILHMMKHHQPWLCEQVSALHKSTGGVKKNLWKEFSSAAPNPSAEERNQADGSPGLLSDLLLALQDELGQMSLCVSWVSLKINVQPLGNLIDAVLSEHQELVEEIDATQRREDREDLKLELERLVTRMEEKGAQITKLRKHWKMVCCEIQSTLFHYTGFSCNAVVILLERQLLIDLEITFTGHKYIYHLTLM</sequence>
<dbReference type="InterPro" id="IPR051756">
    <property type="entry name" value="Centrosomal_MT-associated"/>
</dbReference>
<reference evidence="13" key="2">
    <citation type="submission" date="2025-08" db="UniProtKB">
        <authorList>
            <consortium name="Ensembl"/>
        </authorList>
    </citation>
    <scope>IDENTIFICATION</scope>
</reference>
<protein>
    <recommendedName>
        <fullName evidence="7">Centrosomal protein 57kDa-like protein 1</fullName>
    </recommendedName>
    <alternativeName>
        <fullName evidence="8">Cep57-related protein</fullName>
    </alternativeName>
</protein>
<feature type="compositionally biased region" description="Basic and acidic residues" evidence="10">
    <location>
        <begin position="76"/>
        <end position="97"/>
    </location>
</feature>
<reference evidence="13" key="3">
    <citation type="submission" date="2025-09" db="UniProtKB">
        <authorList>
            <consortium name="Ensembl"/>
        </authorList>
    </citation>
    <scope>IDENTIFICATION</scope>
</reference>
<feature type="coiled-coil region" evidence="9">
    <location>
        <begin position="113"/>
        <end position="147"/>
    </location>
</feature>
<accession>A0A674MQE3</accession>
<evidence type="ECO:0000256" key="9">
    <source>
        <dbReference type="SAM" id="Coils"/>
    </source>
</evidence>
<dbReference type="Pfam" id="PF06657">
    <property type="entry name" value="Cep57_MT_bd"/>
    <property type="match status" value="1"/>
</dbReference>
<dbReference type="Pfam" id="PF14073">
    <property type="entry name" value="Cep57_CLD"/>
    <property type="match status" value="1"/>
</dbReference>
<evidence type="ECO:0000256" key="3">
    <source>
        <dbReference type="ARBA" id="ARBA00022490"/>
    </source>
</evidence>
<feature type="region of interest" description="Disordered" evidence="10">
    <location>
        <begin position="1"/>
        <end position="40"/>
    </location>
</feature>
<keyword evidence="5 9" id="KW-0175">Coiled coil</keyword>
<evidence type="ECO:0000313" key="13">
    <source>
        <dbReference type="Ensembl" id="ENSTRUP00000063180.1"/>
    </source>
</evidence>
<feature type="region of interest" description="Disordered" evidence="10">
    <location>
        <begin position="76"/>
        <end position="113"/>
    </location>
</feature>
<evidence type="ECO:0000256" key="8">
    <source>
        <dbReference type="ARBA" id="ARBA00042578"/>
    </source>
</evidence>
<feature type="domain" description="Cep57 centrosome localisation" evidence="12">
    <location>
        <begin position="57"/>
        <end position="229"/>
    </location>
</feature>
<feature type="coiled-coil region" evidence="9">
    <location>
        <begin position="377"/>
        <end position="420"/>
    </location>
</feature>
<dbReference type="AlphaFoldDB" id="A0A674MQE3"/>
<evidence type="ECO:0000259" key="12">
    <source>
        <dbReference type="Pfam" id="PF14073"/>
    </source>
</evidence>
<keyword evidence="4" id="KW-0493">Microtubule</keyword>
<dbReference type="GO" id="GO:0008017">
    <property type="term" value="F:microtubule binding"/>
    <property type="evidence" value="ECO:0007669"/>
    <property type="project" value="InterPro"/>
</dbReference>
<dbReference type="InParanoid" id="A0A674MQE3"/>
<organism evidence="13 14">
    <name type="scientific">Takifugu rubripes</name>
    <name type="common">Japanese pufferfish</name>
    <name type="synonym">Fugu rubripes</name>
    <dbReference type="NCBI Taxonomy" id="31033"/>
    <lineage>
        <taxon>Eukaryota</taxon>
        <taxon>Metazoa</taxon>
        <taxon>Chordata</taxon>
        <taxon>Craniata</taxon>
        <taxon>Vertebrata</taxon>
        <taxon>Euteleostomi</taxon>
        <taxon>Actinopterygii</taxon>
        <taxon>Neopterygii</taxon>
        <taxon>Teleostei</taxon>
        <taxon>Neoteleostei</taxon>
        <taxon>Acanthomorphata</taxon>
        <taxon>Eupercaria</taxon>
        <taxon>Tetraodontiformes</taxon>
        <taxon>Tetradontoidea</taxon>
        <taxon>Tetraodontidae</taxon>
        <taxon>Takifugu</taxon>
    </lineage>
</organism>
<dbReference type="GO" id="GO:0005813">
    <property type="term" value="C:centrosome"/>
    <property type="evidence" value="ECO:0007669"/>
    <property type="project" value="UniProtKB-SubCell"/>
</dbReference>
<evidence type="ECO:0000256" key="5">
    <source>
        <dbReference type="ARBA" id="ARBA00023054"/>
    </source>
</evidence>
<dbReference type="PANTHER" id="PTHR19336">
    <property type="entry name" value="UNCHARACTERIZED DUF1167"/>
    <property type="match status" value="1"/>
</dbReference>
<dbReference type="GO" id="GO:0005874">
    <property type="term" value="C:microtubule"/>
    <property type="evidence" value="ECO:0007669"/>
    <property type="project" value="UniProtKB-KW"/>
</dbReference>
<gene>
    <name evidence="13" type="primary">cep57l1</name>
</gene>
<dbReference type="GO" id="GO:0043015">
    <property type="term" value="F:gamma-tubulin binding"/>
    <property type="evidence" value="ECO:0007669"/>
    <property type="project" value="InterPro"/>
</dbReference>
<dbReference type="Ensembl" id="ENSTRUT00000091344.1">
    <property type="protein sequence ID" value="ENSTRUP00000063180.1"/>
    <property type="gene ID" value="ENSTRUG00000009028.3"/>
</dbReference>
<name>A0A674MQE3_TAKRU</name>
<keyword evidence="14" id="KW-1185">Reference proteome</keyword>
<evidence type="ECO:0000256" key="10">
    <source>
        <dbReference type="SAM" id="MobiDB-lite"/>
    </source>
</evidence>
<keyword evidence="6" id="KW-0206">Cytoskeleton</keyword>
<dbReference type="InterPro" id="IPR025913">
    <property type="entry name" value="Cep57_CLD"/>
</dbReference>
<feature type="domain" description="Cep57 centrosome microtubule-binding" evidence="11">
    <location>
        <begin position="382"/>
        <end position="427"/>
    </location>
</feature>
<comment type="subcellular location">
    <subcellularLocation>
        <location evidence="1">Cytoplasm</location>
        <location evidence="1">Cytoskeleton</location>
        <location evidence="1">Microtubule organizing center</location>
        <location evidence="1">Centrosome</location>
    </subcellularLocation>
</comment>
<evidence type="ECO:0000256" key="6">
    <source>
        <dbReference type="ARBA" id="ARBA00023212"/>
    </source>
</evidence>
<dbReference type="InterPro" id="IPR024957">
    <property type="entry name" value="Cep57_MT-bd_dom"/>
</dbReference>
<keyword evidence="3" id="KW-0963">Cytoplasm</keyword>
<evidence type="ECO:0000256" key="2">
    <source>
        <dbReference type="ARBA" id="ARBA00008179"/>
    </source>
</evidence>
<feature type="region of interest" description="Disordered" evidence="10">
    <location>
        <begin position="225"/>
        <end position="280"/>
    </location>
</feature>
<dbReference type="GO" id="GO:0042802">
    <property type="term" value="F:identical protein binding"/>
    <property type="evidence" value="ECO:0007669"/>
    <property type="project" value="InterPro"/>
</dbReference>
<proteinExistence type="inferred from homology"/>
<evidence type="ECO:0000313" key="14">
    <source>
        <dbReference type="Proteomes" id="UP000005226"/>
    </source>
</evidence>